<dbReference type="Proteomes" id="UP000191056">
    <property type="component" value="Unassembled WGS sequence"/>
</dbReference>
<protein>
    <submittedName>
        <fullName evidence="3">Sigma factor SigB regulation protein RsbQ</fullName>
    </submittedName>
</protein>
<dbReference type="Pfam" id="PF00561">
    <property type="entry name" value="Abhydrolase_1"/>
    <property type="match status" value="1"/>
</dbReference>
<sequence length="271" mass="30590">MKNIFLRNNVNVIGEGTKTIVFGHGFGCDQNIWQFMTPYFQKDHRMILFDYVGSGKSDLKAYNIERYKDLRGYAQDLLEVIEASKSDSIIFIGHSVSAMIGLIASIEKPELFEAVVMIGPSPRYINELPDYFGGFNDNDIKELINLMEVNYVGWASLNAAALMNNPDRPMLSQHLKKIFTQENPVIMKNFAEATFFSDHRKDLPNATVPTLIVQCSEDSIVPIEVANYLNSNIKNSKLEVIGAKGHYPNLSEPKETSQLIIEYLSSLKVIK</sequence>
<evidence type="ECO:0000256" key="1">
    <source>
        <dbReference type="ARBA" id="ARBA00008645"/>
    </source>
</evidence>
<dbReference type="RefSeq" id="WP_079440137.1">
    <property type="nucleotide sequence ID" value="NZ_MZGT01000031.1"/>
</dbReference>
<dbReference type="OrthoDB" id="9775557at2"/>
<dbReference type="EMBL" id="MZGT01000031">
    <property type="protein sequence ID" value="OPJ61361.1"/>
    <property type="molecule type" value="Genomic_DNA"/>
</dbReference>
<feature type="domain" description="AB hydrolase-1" evidence="2">
    <location>
        <begin position="19"/>
        <end position="253"/>
    </location>
</feature>
<evidence type="ECO:0000313" key="3">
    <source>
        <dbReference type="EMBL" id="OPJ61361.1"/>
    </source>
</evidence>
<dbReference type="Gene3D" id="3.40.50.1820">
    <property type="entry name" value="alpha/beta hydrolase"/>
    <property type="match status" value="1"/>
</dbReference>
<dbReference type="STRING" id="225345.CLCHR_25210"/>
<comment type="caution">
    <text evidence="3">The sequence shown here is derived from an EMBL/GenBank/DDBJ whole genome shotgun (WGS) entry which is preliminary data.</text>
</comment>
<dbReference type="AlphaFoldDB" id="A0A1V4IMV1"/>
<name>A0A1V4IMV1_9CLOT</name>
<dbReference type="PRINTS" id="PR00111">
    <property type="entry name" value="ABHYDROLASE"/>
</dbReference>
<keyword evidence="4" id="KW-1185">Reference proteome</keyword>
<gene>
    <name evidence="3" type="primary">rsbQ</name>
    <name evidence="3" type="ORF">CLCHR_25210</name>
</gene>
<accession>A0A1V4IMV1</accession>
<evidence type="ECO:0000259" key="2">
    <source>
        <dbReference type="Pfam" id="PF00561"/>
    </source>
</evidence>
<dbReference type="InterPro" id="IPR000073">
    <property type="entry name" value="AB_hydrolase_1"/>
</dbReference>
<dbReference type="PANTHER" id="PTHR43039">
    <property type="entry name" value="ESTERASE-RELATED"/>
    <property type="match status" value="1"/>
</dbReference>
<organism evidence="3 4">
    <name type="scientific">Clostridium chromiireducens</name>
    <dbReference type="NCBI Taxonomy" id="225345"/>
    <lineage>
        <taxon>Bacteria</taxon>
        <taxon>Bacillati</taxon>
        <taxon>Bacillota</taxon>
        <taxon>Clostridia</taxon>
        <taxon>Eubacteriales</taxon>
        <taxon>Clostridiaceae</taxon>
        <taxon>Clostridium</taxon>
    </lineage>
</organism>
<dbReference type="InterPro" id="IPR029058">
    <property type="entry name" value="AB_hydrolase_fold"/>
</dbReference>
<reference evidence="3 4" key="1">
    <citation type="submission" date="2017-03" db="EMBL/GenBank/DDBJ databases">
        <title>Genome sequence of Clostridium chromiireducens DSM 23318.</title>
        <authorList>
            <person name="Poehlein A."/>
            <person name="Daniel R."/>
        </authorList>
    </citation>
    <scope>NUCLEOTIDE SEQUENCE [LARGE SCALE GENOMIC DNA]</scope>
    <source>
        <strain evidence="3 4">DSM 23318</strain>
    </source>
</reference>
<dbReference type="SUPFAM" id="SSF53474">
    <property type="entry name" value="alpha/beta-Hydrolases"/>
    <property type="match status" value="1"/>
</dbReference>
<evidence type="ECO:0000313" key="4">
    <source>
        <dbReference type="Proteomes" id="UP000191056"/>
    </source>
</evidence>
<proteinExistence type="inferred from homology"/>
<comment type="similarity">
    <text evidence="1">Belongs to the AB hydrolase superfamily.</text>
</comment>